<feature type="region of interest" description="Disordered" evidence="1">
    <location>
        <begin position="550"/>
        <end position="596"/>
    </location>
</feature>
<evidence type="ECO:0000256" key="1">
    <source>
        <dbReference type="SAM" id="MobiDB-lite"/>
    </source>
</evidence>
<feature type="compositionally biased region" description="Basic and acidic residues" evidence="1">
    <location>
        <begin position="258"/>
        <end position="297"/>
    </location>
</feature>
<dbReference type="Proteomes" id="UP000685013">
    <property type="component" value="Chromosome 4"/>
</dbReference>
<feature type="region of interest" description="Disordered" evidence="1">
    <location>
        <begin position="641"/>
        <end position="757"/>
    </location>
</feature>
<feature type="region of interest" description="Disordered" evidence="1">
    <location>
        <begin position="248"/>
        <end position="328"/>
    </location>
</feature>
<feature type="compositionally biased region" description="Basic and acidic residues" evidence="1">
    <location>
        <begin position="687"/>
        <end position="698"/>
    </location>
</feature>
<dbReference type="EMBL" id="JAGKQH010000004">
    <property type="protein sequence ID" value="KAG6599881.1"/>
    <property type="molecule type" value="Genomic_DNA"/>
</dbReference>
<feature type="region of interest" description="Disordered" evidence="1">
    <location>
        <begin position="1"/>
        <end position="23"/>
    </location>
</feature>
<dbReference type="GO" id="GO:0032451">
    <property type="term" value="F:demethylase activity"/>
    <property type="evidence" value="ECO:0007669"/>
    <property type="project" value="InterPro"/>
</dbReference>
<evidence type="ECO:0000313" key="3">
    <source>
        <dbReference type="Proteomes" id="UP000685013"/>
    </source>
</evidence>
<feature type="compositionally biased region" description="Basic and acidic residues" evidence="1">
    <location>
        <begin position="728"/>
        <end position="738"/>
    </location>
</feature>
<protein>
    <submittedName>
        <fullName evidence="2">RNA demethylase ALKBH10B</fullName>
    </submittedName>
</protein>
<comment type="caution">
    <text evidence="2">The sequence shown here is derived from an EMBL/GenBank/DDBJ whole genome shotgun (WGS) entry which is preliminary data.</text>
</comment>
<keyword evidence="3" id="KW-1185">Reference proteome</keyword>
<sequence length="757" mass="81339">MVSNGDALGKPPTGDAHSPKPGSSELRYRGGLPWIRKLALAFAVGEAESSFLIYGSGILMAMPSGNVGVSDKVPFQSGGGVAVSGGGGNGGGEIHQHRPRPWYPDERDGLISWFRGEFAASNAIIDALCHHLRAVGEPGEYDVVIGCIQQRRCNWTPVLHMQQYFSVAEVMFALQQVTSRRQQRFVDPMKVGSKLFRRPGPAFKQQHQQHGHRAEATVKEEMVTCAESCNGGNSSSFVGSRKVEQVSNTCEESNATGEDGKLNDKDSGSAEDIKDTHGKDQSNSKPKCAENLKDNASNKESQVEPTDDGCSSSQRDKELQSVQSRNGKQYAATAPRTFVANEIFDGKTVNVMDGLKLYEELLDDIEVSQLLSLVNDLRASGKRGQLQGPTYIVSKRPMKGHGREMIQLGFPIADAAHDDDNSSGLSKDRRIESIPSLLQDLIDCLVREQVMTVKPDSCIIDFYNEGDHSQPHVWPPWFGRPVGVLLLTECEMTFGRVIGSDHSGNYRGAKTLSLAPGSLLVVQGKSADFAKHAIPAMRKQRILVTLTKSQPNRAGPADGQRTSLNVGSYSSWGPPSARSPNARSCPGQKHYPMGPSTGVLPVPPIRPQLPPPNGIPQIMVAPVAPPPMPFPPVPIPTGPPAWPAAHPRHPPPRLPVPGTGVFLPPGSSSSPSPQQMPNSAVETSSLAEKENGPTESDHNAGASPGEKSESKPQRQECNGSMDGSGSCKKTEEERAKQQEEEEKGENVEGQNAGGGEA</sequence>
<feature type="compositionally biased region" description="Polar residues" evidence="1">
    <location>
        <begin position="298"/>
        <end position="313"/>
    </location>
</feature>
<proteinExistence type="predicted"/>
<dbReference type="AlphaFoldDB" id="A0AAV6NLC9"/>
<feature type="compositionally biased region" description="Polar residues" evidence="1">
    <location>
        <begin position="675"/>
        <end position="686"/>
    </location>
</feature>
<accession>A0AAV6NLC9</accession>
<dbReference type="InterPro" id="IPR044842">
    <property type="entry name" value="ALKBH9B/ALKBH10B-like"/>
</dbReference>
<organism evidence="2 3">
    <name type="scientific">Cucurbita argyrosperma subsp. sororia</name>
    <dbReference type="NCBI Taxonomy" id="37648"/>
    <lineage>
        <taxon>Eukaryota</taxon>
        <taxon>Viridiplantae</taxon>
        <taxon>Streptophyta</taxon>
        <taxon>Embryophyta</taxon>
        <taxon>Tracheophyta</taxon>
        <taxon>Spermatophyta</taxon>
        <taxon>Magnoliopsida</taxon>
        <taxon>eudicotyledons</taxon>
        <taxon>Gunneridae</taxon>
        <taxon>Pentapetalae</taxon>
        <taxon>rosids</taxon>
        <taxon>fabids</taxon>
        <taxon>Cucurbitales</taxon>
        <taxon>Cucurbitaceae</taxon>
        <taxon>Cucurbiteae</taxon>
        <taxon>Cucurbita</taxon>
    </lineage>
</organism>
<feature type="compositionally biased region" description="Low complexity" evidence="1">
    <location>
        <begin position="664"/>
        <end position="673"/>
    </location>
</feature>
<reference evidence="2 3" key="1">
    <citation type="journal article" date="2021" name="Hortic Res">
        <title>The domestication of Cucurbita argyrosperma as revealed by the genome of its wild relative.</title>
        <authorList>
            <person name="Barrera-Redondo J."/>
            <person name="Sanchez-de la Vega G."/>
            <person name="Aguirre-Liguori J.A."/>
            <person name="Castellanos-Morales G."/>
            <person name="Gutierrez-Guerrero Y.T."/>
            <person name="Aguirre-Dugua X."/>
            <person name="Aguirre-Planter E."/>
            <person name="Tenaillon M.I."/>
            <person name="Lira-Saade R."/>
            <person name="Eguiarte L.E."/>
        </authorList>
    </citation>
    <scope>NUCLEOTIDE SEQUENCE [LARGE SCALE GENOMIC DNA]</scope>
    <source>
        <strain evidence="2">JBR-2021</strain>
    </source>
</reference>
<dbReference type="GO" id="GO:0006402">
    <property type="term" value="P:mRNA catabolic process"/>
    <property type="evidence" value="ECO:0007669"/>
    <property type="project" value="InterPro"/>
</dbReference>
<feature type="compositionally biased region" description="Polar residues" evidence="1">
    <location>
        <begin position="560"/>
        <end position="582"/>
    </location>
</feature>
<feature type="non-terminal residue" evidence="2">
    <location>
        <position position="1"/>
    </location>
</feature>
<name>A0AAV6NLC9_9ROSI</name>
<evidence type="ECO:0000313" key="2">
    <source>
        <dbReference type="EMBL" id="KAG6599881.1"/>
    </source>
</evidence>
<dbReference type="PANTHER" id="PTHR31447">
    <property type="entry name" value="HYDROXYPROLINE-RICH GLYCOPROTEIN FAMILY PROTEIN-RELATED"/>
    <property type="match status" value="1"/>
</dbReference>
<dbReference type="GO" id="GO:0003729">
    <property type="term" value="F:mRNA binding"/>
    <property type="evidence" value="ECO:0007669"/>
    <property type="project" value="InterPro"/>
</dbReference>
<dbReference type="PANTHER" id="PTHR31447:SF0">
    <property type="entry name" value="HYDROXYPROLINE-RICH GLYCOPROTEIN FAMILY PROTEIN"/>
    <property type="match status" value="1"/>
</dbReference>
<gene>
    <name evidence="2" type="primary">ALKBH10B</name>
    <name evidence="2" type="ORF">SDJN03_05114</name>
</gene>